<evidence type="ECO:0000313" key="2">
    <source>
        <dbReference type="WBParaSite" id="RSKR_0000209200.1"/>
    </source>
</evidence>
<protein>
    <submittedName>
        <fullName evidence="2">Uncharacterized protein</fullName>
    </submittedName>
</protein>
<accession>A0AC35TM62</accession>
<evidence type="ECO:0000313" key="1">
    <source>
        <dbReference type="Proteomes" id="UP000095286"/>
    </source>
</evidence>
<dbReference type="WBParaSite" id="RSKR_0000209200.1">
    <property type="protein sequence ID" value="RSKR_0000209200.1"/>
    <property type="gene ID" value="RSKR_0000209200"/>
</dbReference>
<dbReference type="Proteomes" id="UP000095286">
    <property type="component" value="Unplaced"/>
</dbReference>
<proteinExistence type="predicted"/>
<name>A0AC35TM62_9BILA</name>
<sequence length="229" mass="26626">MLLTCFRLANRYGGKIYSKTGRGTSPGFQCKDSPRMALSMERVYAKEHIKKFGYDSGLENTMLIVESTKNPKNRKLDSKKCNQLSQIIEEKLRNIYFEEEAIVNSNIQFTRVQVTNNMDQIKVFWENKGMLNDTEVQKLLNSRAHSMWEKLCESLYNASLPKIIFYYDNVNMFVEQMDELFEKADYGVQYRSLSNTGAILGSMRDNGIKTNAENGKKPRFLLKLKKYQD</sequence>
<reference evidence="2" key="1">
    <citation type="submission" date="2016-11" db="UniProtKB">
        <authorList>
            <consortium name="WormBaseParasite"/>
        </authorList>
    </citation>
    <scope>IDENTIFICATION</scope>
    <source>
        <strain evidence="2">KR3021</strain>
    </source>
</reference>
<organism evidence="1 2">
    <name type="scientific">Rhabditophanes sp. KR3021</name>
    <dbReference type="NCBI Taxonomy" id="114890"/>
    <lineage>
        <taxon>Eukaryota</taxon>
        <taxon>Metazoa</taxon>
        <taxon>Ecdysozoa</taxon>
        <taxon>Nematoda</taxon>
        <taxon>Chromadorea</taxon>
        <taxon>Rhabditida</taxon>
        <taxon>Tylenchina</taxon>
        <taxon>Panagrolaimomorpha</taxon>
        <taxon>Strongyloidoidea</taxon>
        <taxon>Alloionematidae</taxon>
        <taxon>Rhabditophanes</taxon>
    </lineage>
</organism>